<name>A0A402CWS0_9BACT</name>
<dbReference type="EMBL" id="AP025739">
    <property type="protein sequence ID" value="BDI34260.1"/>
    <property type="molecule type" value="Genomic_DNA"/>
</dbReference>
<organism evidence="1 2">
    <name type="scientific">Capsulimonas corticalis</name>
    <dbReference type="NCBI Taxonomy" id="2219043"/>
    <lineage>
        <taxon>Bacteria</taxon>
        <taxon>Bacillati</taxon>
        <taxon>Armatimonadota</taxon>
        <taxon>Armatimonadia</taxon>
        <taxon>Capsulimonadales</taxon>
        <taxon>Capsulimonadaceae</taxon>
        <taxon>Capsulimonas</taxon>
    </lineage>
</organism>
<dbReference type="InterPro" id="IPR025351">
    <property type="entry name" value="Pvc16_N"/>
</dbReference>
<dbReference type="RefSeq" id="WP_119321792.1">
    <property type="nucleotide sequence ID" value="NZ_AP025739.1"/>
</dbReference>
<dbReference type="AlphaFoldDB" id="A0A402CWS0"/>
<dbReference type="Proteomes" id="UP000287394">
    <property type="component" value="Chromosome"/>
</dbReference>
<dbReference type="KEGG" id="ccot:CCAX7_63110"/>
<proteinExistence type="predicted"/>
<accession>A0A402CWS0</accession>
<protein>
    <submittedName>
        <fullName evidence="1">Uncharacterized protein</fullName>
    </submittedName>
</protein>
<evidence type="ECO:0000313" key="1">
    <source>
        <dbReference type="EMBL" id="BDI34260.1"/>
    </source>
</evidence>
<keyword evidence="2" id="KW-1185">Reference proteome</keyword>
<dbReference type="OrthoDB" id="527247at2"/>
<sequence>MAHSLILASVTAILKNIIENGLVDRAVSTSIGGDAVVSASSPDRITTGADEKPQINLFLYHVQPKGLYSQSRHAEGDAAGAGYPTNVELHYLVTAYGAQDLQIEVLLGAVLTLLSEQGTLTRDAIATILKTLSSTKGGRVINPMAATLADPQLMERLEQIKILPQAMNLDEVSRLWTTLQARFRPSAVYKVMVAIQNEPGESVA</sequence>
<gene>
    <name evidence="1" type="ORF">CCAX7_63110</name>
</gene>
<reference evidence="1 2" key="1">
    <citation type="journal article" date="2019" name="Int. J. Syst. Evol. Microbiol.">
        <title>Capsulimonas corticalis gen. nov., sp. nov., an aerobic capsulated bacterium, of a novel bacterial order, Capsulimonadales ord. nov., of the class Armatimonadia of the phylum Armatimonadetes.</title>
        <authorList>
            <person name="Li J."/>
            <person name="Kudo C."/>
            <person name="Tonouchi A."/>
        </authorList>
    </citation>
    <scope>NUCLEOTIDE SEQUENCE [LARGE SCALE GENOMIC DNA]</scope>
    <source>
        <strain evidence="1 2">AX-7</strain>
    </source>
</reference>
<dbReference type="Pfam" id="PF14065">
    <property type="entry name" value="Pvc16_N"/>
    <property type="match status" value="1"/>
</dbReference>
<evidence type="ECO:0000313" key="2">
    <source>
        <dbReference type="Proteomes" id="UP000287394"/>
    </source>
</evidence>